<keyword evidence="5 8" id="KW-0812">Transmembrane</keyword>
<dbReference type="InterPro" id="IPR011925">
    <property type="entry name" value="LolCE_TM"/>
</dbReference>
<keyword evidence="6 8" id="KW-1133">Transmembrane helix</keyword>
<feature type="transmembrane region" description="Helical" evidence="8">
    <location>
        <begin position="379"/>
        <end position="399"/>
    </location>
</feature>
<feature type="transmembrane region" description="Helical" evidence="8">
    <location>
        <begin position="313"/>
        <end position="335"/>
    </location>
</feature>
<dbReference type="InterPro" id="IPR025857">
    <property type="entry name" value="MacB_PCD"/>
</dbReference>
<dbReference type="Pfam" id="PF02687">
    <property type="entry name" value="FtsX"/>
    <property type="match status" value="1"/>
</dbReference>
<dbReference type="PANTHER" id="PTHR30489">
    <property type="entry name" value="LIPOPROTEIN-RELEASING SYSTEM TRANSMEMBRANE PROTEIN LOLE"/>
    <property type="match status" value="1"/>
</dbReference>
<keyword evidence="3" id="KW-0813">Transport</keyword>
<evidence type="ECO:0000313" key="12">
    <source>
        <dbReference type="Proteomes" id="UP001597033"/>
    </source>
</evidence>
<keyword evidence="4" id="KW-1003">Cell membrane</keyword>
<evidence type="ECO:0000259" key="9">
    <source>
        <dbReference type="Pfam" id="PF02687"/>
    </source>
</evidence>
<feature type="domain" description="ABC3 transporter permease C-terminal" evidence="9">
    <location>
        <begin position="273"/>
        <end position="406"/>
    </location>
</feature>
<protein>
    <submittedName>
        <fullName evidence="11">Lipoprotein-releasing ABC transporter permease subunit</fullName>
    </submittedName>
</protein>
<feature type="domain" description="MacB-like periplasmic core" evidence="10">
    <location>
        <begin position="27"/>
        <end position="239"/>
    </location>
</feature>
<feature type="transmembrane region" description="Helical" evidence="8">
    <location>
        <begin position="270"/>
        <end position="293"/>
    </location>
</feature>
<evidence type="ECO:0000256" key="2">
    <source>
        <dbReference type="ARBA" id="ARBA00005236"/>
    </source>
</evidence>
<reference evidence="12" key="1">
    <citation type="journal article" date="2019" name="Int. J. Syst. Evol. Microbiol.">
        <title>The Global Catalogue of Microorganisms (GCM) 10K type strain sequencing project: providing services to taxonomists for standard genome sequencing and annotation.</title>
        <authorList>
            <consortium name="The Broad Institute Genomics Platform"/>
            <consortium name="The Broad Institute Genome Sequencing Center for Infectious Disease"/>
            <person name="Wu L."/>
            <person name="Ma J."/>
        </authorList>
    </citation>
    <scope>NUCLEOTIDE SEQUENCE [LARGE SCALE GENOMIC DNA]</scope>
    <source>
        <strain evidence="12">CCUG 55854</strain>
    </source>
</reference>
<dbReference type="InterPro" id="IPR051447">
    <property type="entry name" value="Lipoprotein-release_system"/>
</dbReference>
<comment type="similarity">
    <text evidence="2">Belongs to the ABC-4 integral membrane protein family. LolC/E subfamily.</text>
</comment>
<keyword evidence="12" id="KW-1185">Reference proteome</keyword>
<gene>
    <name evidence="11" type="ORF">ACFQ2N_15325</name>
</gene>
<sequence length="413" mass="45085">MFKPVPVAIGLRYLRAKRRNGFISFISLASILGIALGVTVLITTMAVMSGFQKEIRDRLLQFAAHATVVADGVPMQDWQHALDVAVADPRVAGAAPFIETEALLSGPRKQPAMVRGIVPALEDQVSVLSEKMKRGSATSLADGSYNILLGQELALWLGVDVGDQVTVMLPEFQGSPMGAMPRYKRFTVSGVFEAGYNDIDRGLAVVNMADLQRVLRMDGASGVRLMLHDMNQAYEVARDLALKLPGYYRVSDWTRENANLYQSLKMEKTVMGILLSLIILMGAFTLVNSQVMLVTDKQADIAILRTLGLTPGGVMQVFMVQGTLIGIIGTVLGFIGGVTLTWNLERILDGIEALFNVTLLPEDVYYITGLPTDMQTNDVVLTLVVALVMSFLATLYPAWRAARTQPAEALRYE</sequence>
<dbReference type="Pfam" id="PF12704">
    <property type="entry name" value="MacB_PCD"/>
    <property type="match status" value="1"/>
</dbReference>
<evidence type="ECO:0000256" key="1">
    <source>
        <dbReference type="ARBA" id="ARBA00004651"/>
    </source>
</evidence>
<dbReference type="NCBIfam" id="TIGR02212">
    <property type="entry name" value="lolCE"/>
    <property type="match status" value="1"/>
</dbReference>
<dbReference type="RefSeq" id="WP_162375698.1">
    <property type="nucleotide sequence ID" value="NZ_JBHTKN010000013.1"/>
</dbReference>
<name>A0ABW3M094_9GAMM</name>
<evidence type="ECO:0000259" key="10">
    <source>
        <dbReference type="Pfam" id="PF12704"/>
    </source>
</evidence>
<comment type="caution">
    <text evidence="11">The sequence shown here is derived from an EMBL/GenBank/DDBJ whole genome shotgun (WGS) entry which is preliminary data.</text>
</comment>
<evidence type="ECO:0000256" key="3">
    <source>
        <dbReference type="ARBA" id="ARBA00022448"/>
    </source>
</evidence>
<keyword evidence="11" id="KW-0449">Lipoprotein</keyword>
<dbReference type="EMBL" id="JBHTKN010000013">
    <property type="protein sequence ID" value="MFD1043722.1"/>
    <property type="molecule type" value="Genomic_DNA"/>
</dbReference>
<organism evidence="11 12">
    <name type="scientific">Pseudoxanthomonas kaohsiungensis</name>
    <dbReference type="NCBI Taxonomy" id="283923"/>
    <lineage>
        <taxon>Bacteria</taxon>
        <taxon>Pseudomonadati</taxon>
        <taxon>Pseudomonadota</taxon>
        <taxon>Gammaproteobacteria</taxon>
        <taxon>Lysobacterales</taxon>
        <taxon>Lysobacteraceae</taxon>
        <taxon>Pseudoxanthomonas</taxon>
    </lineage>
</organism>
<proteinExistence type="inferred from homology"/>
<dbReference type="PANTHER" id="PTHR30489:SF0">
    <property type="entry name" value="LIPOPROTEIN-RELEASING SYSTEM TRANSMEMBRANE PROTEIN LOLE"/>
    <property type="match status" value="1"/>
</dbReference>
<feature type="transmembrane region" description="Helical" evidence="8">
    <location>
        <begin position="22"/>
        <end position="48"/>
    </location>
</feature>
<evidence type="ECO:0000313" key="11">
    <source>
        <dbReference type="EMBL" id="MFD1043722.1"/>
    </source>
</evidence>
<accession>A0ABW3M094</accession>
<evidence type="ECO:0000256" key="8">
    <source>
        <dbReference type="SAM" id="Phobius"/>
    </source>
</evidence>
<evidence type="ECO:0000256" key="6">
    <source>
        <dbReference type="ARBA" id="ARBA00022989"/>
    </source>
</evidence>
<dbReference type="InterPro" id="IPR003838">
    <property type="entry name" value="ABC3_permease_C"/>
</dbReference>
<comment type="subcellular location">
    <subcellularLocation>
        <location evidence="1">Cell membrane</location>
        <topology evidence="1">Multi-pass membrane protein</topology>
    </subcellularLocation>
</comment>
<evidence type="ECO:0000256" key="5">
    <source>
        <dbReference type="ARBA" id="ARBA00022692"/>
    </source>
</evidence>
<keyword evidence="7 8" id="KW-0472">Membrane</keyword>
<evidence type="ECO:0000256" key="4">
    <source>
        <dbReference type="ARBA" id="ARBA00022475"/>
    </source>
</evidence>
<dbReference type="Proteomes" id="UP001597033">
    <property type="component" value="Unassembled WGS sequence"/>
</dbReference>
<evidence type="ECO:0000256" key="7">
    <source>
        <dbReference type="ARBA" id="ARBA00023136"/>
    </source>
</evidence>